<comment type="caution">
    <text evidence="1">The sequence shown here is derived from an EMBL/GenBank/DDBJ whole genome shotgun (WGS) entry which is preliminary data.</text>
</comment>
<accession>X0XAV2</accession>
<name>X0XAV2_9ZZZZ</name>
<proteinExistence type="predicted"/>
<feature type="non-terminal residue" evidence="1">
    <location>
        <position position="38"/>
    </location>
</feature>
<sequence length="38" mass="4560">MLFQEARIHFSYNLADQAILFEGPDELGYLHIFLWTIF</sequence>
<dbReference type="EMBL" id="BARS01044836">
    <property type="protein sequence ID" value="GAG40210.1"/>
    <property type="molecule type" value="Genomic_DNA"/>
</dbReference>
<dbReference type="AlphaFoldDB" id="X0XAV2"/>
<protein>
    <submittedName>
        <fullName evidence="1">Uncharacterized protein</fullName>
    </submittedName>
</protein>
<organism evidence="1">
    <name type="scientific">marine sediment metagenome</name>
    <dbReference type="NCBI Taxonomy" id="412755"/>
    <lineage>
        <taxon>unclassified sequences</taxon>
        <taxon>metagenomes</taxon>
        <taxon>ecological metagenomes</taxon>
    </lineage>
</organism>
<gene>
    <name evidence="1" type="ORF">S01H1_67668</name>
</gene>
<reference evidence="1" key="1">
    <citation type="journal article" date="2014" name="Front. Microbiol.">
        <title>High frequency of phylogenetically diverse reductive dehalogenase-homologous genes in deep subseafloor sedimentary metagenomes.</title>
        <authorList>
            <person name="Kawai M."/>
            <person name="Futagami T."/>
            <person name="Toyoda A."/>
            <person name="Takaki Y."/>
            <person name="Nishi S."/>
            <person name="Hori S."/>
            <person name="Arai W."/>
            <person name="Tsubouchi T."/>
            <person name="Morono Y."/>
            <person name="Uchiyama I."/>
            <person name="Ito T."/>
            <person name="Fujiyama A."/>
            <person name="Inagaki F."/>
            <person name="Takami H."/>
        </authorList>
    </citation>
    <scope>NUCLEOTIDE SEQUENCE</scope>
    <source>
        <strain evidence="1">Expedition CK06-06</strain>
    </source>
</reference>
<evidence type="ECO:0000313" key="1">
    <source>
        <dbReference type="EMBL" id="GAG40210.1"/>
    </source>
</evidence>